<evidence type="ECO:0000256" key="2">
    <source>
        <dbReference type="ARBA" id="ARBA00010876"/>
    </source>
</evidence>
<evidence type="ECO:0000256" key="3">
    <source>
        <dbReference type="PIRSR" id="PIRSR606225-1"/>
    </source>
</evidence>
<reference evidence="7" key="1">
    <citation type="submission" date="2016-10" db="EMBL/GenBank/DDBJ databases">
        <authorList>
            <person name="Varghese N."/>
            <person name="Submissions S."/>
        </authorList>
    </citation>
    <scope>NUCLEOTIDE SEQUENCE [LARGE SCALE GENOMIC DNA]</scope>
    <source>
        <strain evidence="7">XBD2006</strain>
    </source>
</reference>
<feature type="domain" description="Pseudouridine synthase RsuA/RluA-like" evidence="5">
    <location>
        <begin position="94"/>
        <end position="244"/>
    </location>
</feature>
<dbReference type="Proteomes" id="UP000183047">
    <property type="component" value="Unassembled WGS sequence"/>
</dbReference>
<dbReference type="PANTHER" id="PTHR21600">
    <property type="entry name" value="MITOCHONDRIAL RNA PSEUDOURIDINE SYNTHASE"/>
    <property type="match status" value="1"/>
</dbReference>
<dbReference type="RefSeq" id="WP_074461378.1">
    <property type="nucleotide sequence ID" value="NZ_FMUR01000004.1"/>
</dbReference>
<dbReference type="InterPro" id="IPR020103">
    <property type="entry name" value="PsdUridine_synth_cat_dom_sf"/>
</dbReference>
<comment type="similarity">
    <text evidence="2 4">Belongs to the pseudouridine synthase RluA family.</text>
</comment>
<dbReference type="InterPro" id="IPR006145">
    <property type="entry name" value="PsdUridine_synth_RsuA/RluA"/>
</dbReference>
<dbReference type="EMBL" id="FMUR01000004">
    <property type="protein sequence ID" value="SCX86924.1"/>
    <property type="molecule type" value="Genomic_DNA"/>
</dbReference>
<dbReference type="PANTHER" id="PTHR21600:SF44">
    <property type="entry name" value="RIBOSOMAL LARGE SUBUNIT PSEUDOURIDINE SYNTHASE D"/>
    <property type="match status" value="1"/>
</dbReference>
<dbReference type="SUPFAM" id="SSF55120">
    <property type="entry name" value="Pseudouridine synthase"/>
    <property type="match status" value="1"/>
</dbReference>
<dbReference type="GO" id="GO:0140098">
    <property type="term" value="F:catalytic activity, acting on RNA"/>
    <property type="evidence" value="ECO:0007669"/>
    <property type="project" value="UniProtKB-ARBA"/>
</dbReference>
<feature type="active site" evidence="3">
    <location>
        <position position="141"/>
    </location>
</feature>
<protein>
    <recommendedName>
        <fullName evidence="4">Pseudouridine synthase</fullName>
        <ecNumber evidence="4">5.4.99.-</ecNumber>
    </recommendedName>
</protein>
<dbReference type="EC" id="5.4.99.-" evidence="4"/>
<sequence>MNKEYREIEYTVKEADGRLTAGEIMRERLMLSSREVSRCKQFDDGVMCKGMPIRIISVLEPGEVLTVRLYEDIENGSLIIPSDEPIDIVYEDEDLILLNKKGDMVVHPSYAHYKDSLSNALAGFYKKTGQEHVMRVIGRLDRETSGLIIFAKNRHSASILSRKSERMSRRKEYLALCSGIFETKEGTVDAPIERIPGQRMIREVRDDGKRAITHYKVEKEFQEFSLVRLKLDTGRTHQIRVHMSYIGHPLLGDNLYGKEIEDNKGLTRAALHACHLEFEQPITGEKLSFEAQLPEDMQNAIGD</sequence>
<dbReference type="OrthoDB" id="9773999at2"/>
<accession>A0A1G5B9S4</accession>
<keyword evidence="4" id="KW-0413">Isomerase</keyword>
<comment type="catalytic activity">
    <reaction evidence="1 4">
        <text>a uridine in RNA = a pseudouridine in RNA</text>
        <dbReference type="Rhea" id="RHEA:48348"/>
        <dbReference type="Rhea" id="RHEA-COMP:12068"/>
        <dbReference type="Rhea" id="RHEA-COMP:12069"/>
        <dbReference type="ChEBI" id="CHEBI:65314"/>
        <dbReference type="ChEBI" id="CHEBI:65315"/>
    </reaction>
</comment>
<dbReference type="InterPro" id="IPR006225">
    <property type="entry name" value="PsdUridine_synth_RluC/D"/>
</dbReference>
<proteinExistence type="inferred from homology"/>
<keyword evidence="7" id="KW-1185">Reference proteome</keyword>
<dbReference type="NCBIfam" id="TIGR00005">
    <property type="entry name" value="rluA_subfam"/>
    <property type="match status" value="1"/>
</dbReference>
<dbReference type="GO" id="GO:0000455">
    <property type="term" value="P:enzyme-directed rRNA pseudouridine synthesis"/>
    <property type="evidence" value="ECO:0007669"/>
    <property type="project" value="TreeGrafter"/>
</dbReference>
<name>A0A1G5B9S4_9FIRM</name>
<dbReference type="GO" id="GO:0009982">
    <property type="term" value="F:pseudouridine synthase activity"/>
    <property type="evidence" value="ECO:0007669"/>
    <property type="project" value="InterPro"/>
</dbReference>
<evidence type="ECO:0000256" key="1">
    <source>
        <dbReference type="ARBA" id="ARBA00000073"/>
    </source>
</evidence>
<dbReference type="CDD" id="cd02869">
    <property type="entry name" value="PseudoU_synth_RluA_like"/>
    <property type="match status" value="1"/>
</dbReference>
<dbReference type="Gene3D" id="3.30.2350.10">
    <property type="entry name" value="Pseudouridine synthase"/>
    <property type="match status" value="1"/>
</dbReference>
<evidence type="ECO:0000256" key="4">
    <source>
        <dbReference type="RuleBase" id="RU362028"/>
    </source>
</evidence>
<dbReference type="Pfam" id="PF00849">
    <property type="entry name" value="PseudoU_synth_2"/>
    <property type="match status" value="1"/>
</dbReference>
<evidence type="ECO:0000313" key="7">
    <source>
        <dbReference type="Proteomes" id="UP000183047"/>
    </source>
</evidence>
<comment type="function">
    <text evidence="4">Responsible for synthesis of pseudouridine from uracil.</text>
</comment>
<dbReference type="InterPro" id="IPR050188">
    <property type="entry name" value="RluA_PseudoU_synthase"/>
</dbReference>
<evidence type="ECO:0000259" key="5">
    <source>
        <dbReference type="Pfam" id="PF00849"/>
    </source>
</evidence>
<dbReference type="GO" id="GO:0003723">
    <property type="term" value="F:RNA binding"/>
    <property type="evidence" value="ECO:0007669"/>
    <property type="project" value="InterPro"/>
</dbReference>
<gene>
    <name evidence="6" type="ORF">SAMN02910451_00607</name>
</gene>
<organism evidence="6 7">
    <name type="scientific">Butyrivibrio hungatei</name>
    <dbReference type="NCBI Taxonomy" id="185008"/>
    <lineage>
        <taxon>Bacteria</taxon>
        <taxon>Bacillati</taxon>
        <taxon>Bacillota</taxon>
        <taxon>Clostridia</taxon>
        <taxon>Lachnospirales</taxon>
        <taxon>Lachnospiraceae</taxon>
        <taxon>Butyrivibrio</taxon>
    </lineage>
</organism>
<evidence type="ECO:0000313" key="6">
    <source>
        <dbReference type="EMBL" id="SCX86924.1"/>
    </source>
</evidence>
<dbReference type="AlphaFoldDB" id="A0A1G5B9S4"/>